<dbReference type="InterPro" id="IPR027417">
    <property type="entry name" value="P-loop_NTPase"/>
</dbReference>
<evidence type="ECO:0000256" key="1">
    <source>
        <dbReference type="ARBA" id="ARBA00022741"/>
    </source>
</evidence>
<evidence type="ECO:0000256" key="2">
    <source>
        <dbReference type="ARBA" id="ARBA00022840"/>
    </source>
</evidence>
<evidence type="ECO:0000313" key="4">
    <source>
        <dbReference type="EMBL" id="MFD2573567.1"/>
    </source>
</evidence>
<keyword evidence="2" id="KW-0067">ATP-binding</keyword>
<gene>
    <name evidence="4" type="ORF">ACFSUS_23205</name>
</gene>
<keyword evidence="1" id="KW-0547">Nucleotide-binding</keyword>
<evidence type="ECO:0000313" key="5">
    <source>
        <dbReference type="Proteomes" id="UP001597469"/>
    </source>
</evidence>
<organism evidence="4 5">
    <name type="scientific">Spirosoma soli</name>
    <dbReference type="NCBI Taxonomy" id="1770529"/>
    <lineage>
        <taxon>Bacteria</taxon>
        <taxon>Pseudomonadati</taxon>
        <taxon>Bacteroidota</taxon>
        <taxon>Cytophagia</taxon>
        <taxon>Cytophagales</taxon>
        <taxon>Cytophagaceae</taxon>
        <taxon>Spirosoma</taxon>
    </lineage>
</organism>
<dbReference type="EMBL" id="JBHULN010000019">
    <property type="protein sequence ID" value="MFD2573567.1"/>
    <property type="molecule type" value="Genomic_DNA"/>
</dbReference>
<dbReference type="SUPFAM" id="SSF52540">
    <property type="entry name" value="P-loop containing nucleoside triphosphate hydrolases"/>
    <property type="match status" value="1"/>
</dbReference>
<evidence type="ECO:0000259" key="3">
    <source>
        <dbReference type="Pfam" id="PF06414"/>
    </source>
</evidence>
<reference evidence="5" key="1">
    <citation type="journal article" date="2019" name="Int. J. Syst. Evol. Microbiol.">
        <title>The Global Catalogue of Microorganisms (GCM) 10K type strain sequencing project: providing services to taxonomists for standard genome sequencing and annotation.</title>
        <authorList>
            <consortium name="The Broad Institute Genomics Platform"/>
            <consortium name="The Broad Institute Genome Sequencing Center for Infectious Disease"/>
            <person name="Wu L."/>
            <person name="Ma J."/>
        </authorList>
    </citation>
    <scope>NUCLEOTIDE SEQUENCE [LARGE SCALE GENOMIC DNA]</scope>
    <source>
        <strain evidence="5">KCTC 42805</strain>
    </source>
</reference>
<dbReference type="RefSeq" id="WP_381526371.1">
    <property type="nucleotide sequence ID" value="NZ_JBHULN010000019.1"/>
</dbReference>
<name>A0ABW5M981_9BACT</name>
<dbReference type="Gene3D" id="3.40.50.300">
    <property type="entry name" value="P-loop containing nucleotide triphosphate hydrolases"/>
    <property type="match status" value="1"/>
</dbReference>
<dbReference type="InterPro" id="IPR010488">
    <property type="entry name" value="Zeta_toxin_domain"/>
</dbReference>
<comment type="caution">
    <text evidence="4">The sequence shown here is derived from an EMBL/GenBank/DDBJ whole genome shotgun (WGS) entry which is preliminary data.</text>
</comment>
<dbReference type="PANTHER" id="PTHR39206:SF1">
    <property type="entry name" value="SLL8004 PROTEIN"/>
    <property type="match status" value="1"/>
</dbReference>
<dbReference type="Proteomes" id="UP001597469">
    <property type="component" value="Unassembled WGS sequence"/>
</dbReference>
<proteinExistence type="predicted"/>
<feature type="domain" description="Zeta toxin" evidence="3">
    <location>
        <begin position="104"/>
        <end position="212"/>
    </location>
</feature>
<sequence length="241" mass="27672">MIKRMRMFAGPNGSGKSTVKSVIDPGMLGYYLNPDDIEKAVNRDGYYDVRGLNLPMSEPEIIAFFENHPLLSRTDDADFVQAIQFVQEEFIDFANVGFNSYLSSILTDFLRQKLIEAGRSFTFETVMSSADKVQTLRKSRDAGFRNYLYYVATEDPLINISRIRHRVRTGGHNVPDDKVVERYYRSLDLLLDAVRLTNRAYIFDNSGETKVWIAEITEGTDIELKTDLIPQWFTRAVLDKL</sequence>
<accession>A0ABW5M981</accession>
<dbReference type="Pfam" id="PF06414">
    <property type="entry name" value="Zeta_toxin"/>
    <property type="match status" value="1"/>
</dbReference>
<dbReference type="PANTHER" id="PTHR39206">
    <property type="entry name" value="SLL8004 PROTEIN"/>
    <property type="match status" value="1"/>
</dbReference>
<protein>
    <submittedName>
        <fullName evidence="4">Zeta toxin family protein</fullName>
    </submittedName>
</protein>
<keyword evidence="5" id="KW-1185">Reference proteome</keyword>